<evidence type="ECO:0000313" key="1">
    <source>
        <dbReference type="EMBL" id="SPQ22073.1"/>
    </source>
</evidence>
<accession>A0A3S4F1Q2</accession>
<sequence>MEQLLLLDVDESTP</sequence>
<reference evidence="1 2" key="1">
    <citation type="submission" date="2018-04" db="EMBL/GenBank/DDBJ databases">
        <authorList>
            <person name="Huttner S."/>
            <person name="Dainat J."/>
        </authorList>
    </citation>
    <scope>NUCLEOTIDE SEQUENCE [LARGE SCALE GENOMIC DNA]</scope>
</reference>
<evidence type="ECO:0000313" key="2">
    <source>
        <dbReference type="Proteomes" id="UP000289323"/>
    </source>
</evidence>
<protein>
    <submittedName>
        <fullName evidence="1">D7629ff0-485f-4f9a-b087-3960e06e62dc</fullName>
    </submittedName>
</protein>
<dbReference type="EMBL" id="OUUZ01000008">
    <property type="protein sequence ID" value="SPQ22073.1"/>
    <property type="molecule type" value="Genomic_DNA"/>
</dbReference>
<dbReference type="Proteomes" id="UP000289323">
    <property type="component" value="Unassembled WGS sequence"/>
</dbReference>
<gene>
    <name evidence="1" type="ORF">TT172_LOCUS4492</name>
</gene>
<name>A0A3S4F1Q2_9PEZI</name>
<organism evidence="1 2">
    <name type="scientific">Thermothielavioides terrestris</name>
    <dbReference type="NCBI Taxonomy" id="2587410"/>
    <lineage>
        <taxon>Eukaryota</taxon>
        <taxon>Fungi</taxon>
        <taxon>Dikarya</taxon>
        <taxon>Ascomycota</taxon>
        <taxon>Pezizomycotina</taxon>
        <taxon>Sordariomycetes</taxon>
        <taxon>Sordariomycetidae</taxon>
        <taxon>Sordariales</taxon>
        <taxon>Chaetomiaceae</taxon>
        <taxon>Thermothielavioides</taxon>
    </lineage>
</organism>
<proteinExistence type="predicted"/>